<feature type="compositionally biased region" description="Basic and acidic residues" evidence="1">
    <location>
        <begin position="231"/>
        <end position="258"/>
    </location>
</feature>
<organism evidence="3">
    <name type="scientific">Arcella intermedia</name>
    <dbReference type="NCBI Taxonomy" id="1963864"/>
    <lineage>
        <taxon>Eukaryota</taxon>
        <taxon>Amoebozoa</taxon>
        <taxon>Tubulinea</taxon>
        <taxon>Elardia</taxon>
        <taxon>Arcellinida</taxon>
        <taxon>Sphaerothecina</taxon>
        <taxon>Arcellidae</taxon>
        <taxon>Arcella</taxon>
    </lineage>
</organism>
<feature type="compositionally biased region" description="Acidic residues" evidence="1">
    <location>
        <begin position="259"/>
        <end position="276"/>
    </location>
</feature>
<feature type="domain" description="DUF4246" evidence="2">
    <location>
        <begin position="35"/>
        <end position="470"/>
    </location>
</feature>
<dbReference type="Pfam" id="PF14033">
    <property type="entry name" value="DUF4246"/>
    <property type="match status" value="1"/>
</dbReference>
<dbReference type="PANTHER" id="PTHR33119">
    <property type="entry name" value="IFI3P"/>
    <property type="match status" value="1"/>
</dbReference>
<protein>
    <recommendedName>
        <fullName evidence="2">DUF4246 domain-containing protein</fullName>
    </recommendedName>
</protein>
<name>A0A6B2L1E3_9EUKA</name>
<accession>A0A6B2L1E3</accession>
<sequence length="534" mass="61747">MSGCVRVKPNWWEKCKDSTIVEKWREEATFEISPELFDYAIQELEYFDRLRDGPMEVSRVNDVWKADGLIPEALKRSLQEGVRALEEVPDHLKDWHPDSDDQVLDLVHPSLYPVRSGVTLQVDEDKAYWELPVRGGSPVPFRERSLFESADLQWLPTDFLVSPSPEDPKKVGKVTIQSYINNLLPIKQASLYKAIAGIFGYMVPMFEKTLMSLINPLPGRVDMSSDWYPPKPERNKEEGEEVNRKEEKEGEEGKGKEEKEEEEEEKGKEEEEEEEKEDWRKAMDSEEEWMEKREPIQPLPKPYVPYPLPQKRVSLVGKTLQVIVKLANIHLTPEKPRYPGGSWHVEGMRNEGIVASGIYYYHSSNITPSRLAFRTAVCEPGYEQNDDKGVSAIYGLANEEPLCQPLGYEETIEDRCLVFPNLYQHRVRPFRLLDPSKPGVRKILVFFLVNPGQPILSSSRVPLQSAAMLAEMLKWCLGPLGLFPELYERIAAYLEIMSWEEAKQSRKALMKERKRITESSNEHFFERLFSLCEH</sequence>
<evidence type="ECO:0000259" key="2">
    <source>
        <dbReference type="Pfam" id="PF14033"/>
    </source>
</evidence>
<feature type="region of interest" description="Disordered" evidence="1">
    <location>
        <begin position="221"/>
        <end position="293"/>
    </location>
</feature>
<evidence type="ECO:0000313" key="3">
    <source>
        <dbReference type="EMBL" id="NDV30759.1"/>
    </source>
</evidence>
<feature type="compositionally biased region" description="Basic and acidic residues" evidence="1">
    <location>
        <begin position="277"/>
        <end position="293"/>
    </location>
</feature>
<dbReference type="InterPro" id="IPR025340">
    <property type="entry name" value="DUF4246"/>
</dbReference>
<reference evidence="3" key="1">
    <citation type="journal article" date="2020" name="J. Eukaryot. Microbiol.">
        <title>De novo Sequencing, Assembly and Annotation of the Transcriptome for the Free-Living Testate Amoeba Arcella intermedia.</title>
        <authorList>
            <person name="Ribeiro G.M."/>
            <person name="Porfirio-Sousa A.L."/>
            <person name="Maurer-Alcala X.X."/>
            <person name="Katz L.A."/>
            <person name="Lahr D.J.G."/>
        </authorList>
    </citation>
    <scope>NUCLEOTIDE SEQUENCE</scope>
</reference>
<dbReference type="EMBL" id="GIBP01001790">
    <property type="protein sequence ID" value="NDV30759.1"/>
    <property type="molecule type" value="Transcribed_RNA"/>
</dbReference>
<proteinExistence type="predicted"/>
<dbReference type="AlphaFoldDB" id="A0A6B2L1E3"/>
<dbReference type="PANTHER" id="PTHR33119:SF1">
    <property type="entry name" value="FE2OG DIOXYGENASE DOMAIN-CONTAINING PROTEIN"/>
    <property type="match status" value="1"/>
</dbReference>
<evidence type="ECO:0000256" key="1">
    <source>
        <dbReference type="SAM" id="MobiDB-lite"/>
    </source>
</evidence>
<dbReference type="InterPro" id="IPR049192">
    <property type="entry name" value="DUF4246_C"/>
</dbReference>